<feature type="region of interest" description="Disordered" evidence="2">
    <location>
        <begin position="329"/>
        <end position="477"/>
    </location>
</feature>
<feature type="compositionally biased region" description="Polar residues" evidence="2">
    <location>
        <begin position="603"/>
        <end position="616"/>
    </location>
</feature>
<feature type="region of interest" description="Disordered" evidence="2">
    <location>
        <begin position="582"/>
        <end position="654"/>
    </location>
</feature>
<feature type="region of interest" description="Disordered" evidence="2">
    <location>
        <begin position="62"/>
        <end position="287"/>
    </location>
</feature>
<reference evidence="3" key="1">
    <citation type="journal article" date="2010" name="Science">
        <title>Plasticity of animal genome architecture unmasked by rapid evolution of a pelagic tunicate.</title>
        <authorList>
            <person name="Denoeud F."/>
            <person name="Henriet S."/>
            <person name="Mungpakdee S."/>
            <person name="Aury J.M."/>
            <person name="Da Silva C."/>
            <person name="Brinkmann H."/>
            <person name="Mikhaleva J."/>
            <person name="Olsen L.C."/>
            <person name="Jubin C."/>
            <person name="Canestro C."/>
            <person name="Bouquet J.M."/>
            <person name="Danks G."/>
            <person name="Poulain J."/>
            <person name="Campsteijn C."/>
            <person name="Adamski M."/>
            <person name="Cross I."/>
            <person name="Yadetie F."/>
            <person name="Muffato M."/>
            <person name="Louis A."/>
            <person name="Butcher S."/>
            <person name="Tsagkogeorga G."/>
            <person name="Konrad A."/>
            <person name="Singh S."/>
            <person name="Jensen M.F."/>
            <person name="Cong E.H."/>
            <person name="Eikeseth-Otteraa H."/>
            <person name="Noel B."/>
            <person name="Anthouard V."/>
            <person name="Porcel B.M."/>
            <person name="Kachouri-Lafond R."/>
            <person name="Nishino A."/>
            <person name="Ugolini M."/>
            <person name="Chourrout P."/>
            <person name="Nishida H."/>
            <person name="Aasland R."/>
            <person name="Huzurbazar S."/>
            <person name="Westhof E."/>
            <person name="Delsuc F."/>
            <person name="Lehrach H."/>
            <person name="Reinhardt R."/>
            <person name="Weissenbach J."/>
            <person name="Roy S.W."/>
            <person name="Artiguenave F."/>
            <person name="Postlethwait J.H."/>
            <person name="Manak J.R."/>
            <person name="Thompson E.M."/>
            <person name="Jaillon O."/>
            <person name="Du Pasquier L."/>
            <person name="Boudinot P."/>
            <person name="Liberles D.A."/>
            <person name="Volff J.N."/>
            <person name="Philippe H."/>
            <person name="Lenhard B."/>
            <person name="Roest Crollius H."/>
            <person name="Wincker P."/>
            <person name="Chourrout D."/>
        </authorList>
    </citation>
    <scope>NUCLEOTIDE SEQUENCE [LARGE SCALE GENOMIC DNA]</scope>
</reference>
<feature type="compositionally biased region" description="Acidic residues" evidence="2">
    <location>
        <begin position="425"/>
        <end position="436"/>
    </location>
</feature>
<feature type="compositionally biased region" description="Basic and acidic residues" evidence="2">
    <location>
        <begin position="69"/>
        <end position="78"/>
    </location>
</feature>
<organism evidence="3">
    <name type="scientific">Oikopleura dioica</name>
    <name type="common">Tunicate</name>
    <dbReference type="NCBI Taxonomy" id="34765"/>
    <lineage>
        <taxon>Eukaryota</taxon>
        <taxon>Metazoa</taxon>
        <taxon>Chordata</taxon>
        <taxon>Tunicata</taxon>
        <taxon>Appendicularia</taxon>
        <taxon>Copelata</taxon>
        <taxon>Oikopleuridae</taxon>
        <taxon>Oikopleura</taxon>
    </lineage>
</organism>
<dbReference type="Proteomes" id="UP000001307">
    <property type="component" value="Unassembled WGS sequence"/>
</dbReference>
<feature type="compositionally biased region" description="Polar residues" evidence="2">
    <location>
        <begin position="376"/>
        <end position="387"/>
    </location>
</feature>
<feature type="compositionally biased region" description="Low complexity" evidence="2">
    <location>
        <begin position="180"/>
        <end position="196"/>
    </location>
</feature>
<feature type="coiled-coil region" evidence="1">
    <location>
        <begin position="34"/>
        <end position="61"/>
    </location>
</feature>
<keyword evidence="1" id="KW-0175">Coiled coil</keyword>
<name>E4X4A1_OIKDI</name>
<evidence type="ECO:0000256" key="2">
    <source>
        <dbReference type="SAM" id="MobiDB-lite"/>
    </source>
</evidence>
<feature type="region of interest" description="Disordered" evidence="2">
    <location>
        <begin position="497"/>
        <end position="520"/>
    </location>
</feature>
<gene>
    <name evidence="3" type="ORF">GSOID_T00001220001</name>
</gene>
<accession>E4X4A1</accession>
<evidence type="ECO:0000313" key="4">
    <source>
        <dbReference type="Proteomes" id="UP000001307"/>
    </source>
</evidence>
<feature type="compositionally biased region" description="Pro residues" evidence="2">
    <location>
        <begin position="106"/>
        <end position="116"/>
    </location>
</feature>
<evidence type="ECO:0000256" key="1">
    <source>
        <dbReference type="SAM" id="Coils"/>
    </source>
</evidence>
<feature type="region of interest" description="Disordered" evidence="2">
    <location>
        <begin position="1"/>
        <end position="20"/>
    </location>
</feature>
<dbReference type="AlphaFoldDB" id="E4X4A1"/>
<feature type="compositionally biased region" description="Acidic residues" evidence="2">
    <location>
        <begin position="203"/>
        <end position="214"/>
    </location>
</feature>
<protein>
    <submittedName>
        <fullName evidence="3">Uncharacterized protein</fullName>
    </submittedName>
</protein>
<dbReference type="EMBL" id="FN653024">
    <property type="protein sequence ID" value="CBY23890.1"/>
    <property type="molecule type" value="Genomic_DNA"/>
</dbReference>
<sequence>MNDIEVQTEEIEEPEPNPAEEDLIRLQSSMCEIQEDFTRERQMLKDQIAHLQAQVIAAEKVSEEAGQNNHKDGEEMAAQKHSSPQVPQIEEKEETSDAGLISVPEKPLPVPPPPPRAADSIPDATVQKNEIIINETERLSITNPAFEPDVDSSSSSSSEPPQKPERNLPAVEPWAPAEPIKSTIISSTSESDQEIIPQKADEAEAPEEVIDEPAQEQVTQESDEETQAPPPKPDYPEEKLDQPETTQSDEVKPFEDDFANFTVLRKSSTAEPEKDPFGFTDDFATTKNDNTFAMDEFVPVIDKSKPATVEKVDWGISSSEDEAGELKIATTVEDPFKDDPFSSRNDDLNIEEVAVESEKKTSADDQSNADDKPDTGENQPASDSQIHQMLEFFNKKYEENTGTQKSPEIPIPKVTNFQVGSEPVESVEQEVDEADEKSEKMKMSETPETAAMEKAWESDSTDDEQKTQISTKGSKMMMAKQITLESTDDEVGLTELDTDLENDGGSIIPDASQSTVADHDERSDFLKTMEQELQEIQKHHSLGARSLGNVPEIPISEQLSTAKWNLSDSDDNNEDEPVAAAVALSDSSSEEDNNEGSPVIKTATESSGLTGASGFTFSSNFEPPSNSPVKKMAPVAQISRTSSRSSSCDSFSSS</sequence>
<feature type="compositionally biased region" description="Basic and acidic residues" evidence="2">
    <location>
        <begin position="356"/>
        <end position="375"/>
    </location>
</feature>
<dbReference type="OrthoDB" id="10417153at2759"/>
<feature type="compositionally biased region" description="Low complexity" evidence="2">
    <location>
        <begin position="617"/>
        <end position="628"/>
    </location>
</feature>
<feature type="compositionally biased region" description="Basic and acidic residues" evidence="2">
    <location>
        <begin position="334"/>
        <end position="347"/>
    </location>
</feature>
<evidence type="ECO:0000313" key="3">
    <source>
        <dbReference type="EMBL" id="CBY23890.1"/>
    </source>
</evidence>
<proteinExistence type="predicted"/>
<feature type="compositionally biased region" description="Low complexity" evidence="2">
    <location>
        <begin position="639"/>
        <end position="654"/>
    </location>
</feature>
<dbReference type="InParanoid" id="E4X4A1"/>
<keyword evidence="4" id="KW-1185">Reference proteome</keyword>